<dbReference type="RefSeq" id="WP_198621231.1">
    <property type="nucleotide sequence ID" value="NZ_JACOIF010000077.1"/>
</dbReference>
<dbReference type="PROSITE" id="PS51898">
    <property type="entry name" value="TYR_RECOMBINASE"/>
    <property type="match status" value="1"/>
</dbReference>
<evidence type="ECO:0000313" key="6">
    <source>
        <dbReference type="Proteomes" id="UP001288778"/>
    </source>
</evidence>
<gene>
    <name evidence="5" type="ORF">GNF68_13445</name>
</gene>
<dbReference type="GO" id="GO:0015074">
    <property type="term" value="P:DNA integration"/>
    <property type="evidence" value="ECO:0007669"/>
    <property type="project" value="InterPro"/>
</dbReference>
<feature type="domain" description="Tyr recombinase" evidence="4">
    <location>
        <begin position="186"/>
        <end position="392"/>
    </location>
</feature>
<dbReference type="GO" id="GO:0006310">
    <property type="term" value="P:DNA recombination"/>
    <property type="evidence" value="ECO:0007669"/>
    <property type="project" value="UniProtKB-KW"/>
</dbReference>
<comment type="caution">
    <text evidence="5">The sequence shown here is derived from an EMBL/GenBank/DDBJ whole genome shotgun (WGS) entry which is preliminary data.</text>
</comment>
<comment type="similarity">
    <text evidence="1">Belongs to the 'phage' integrase family.</text>
</comment>
<dbReference type="InterPro" id="IPR002104">
    <property type="entry name" value="Integrase_catalytic"/>
</dbReference>
<dbReference type="PANTHER" id="PTHR30349">
    <property type="entry name" value="PHAGE INTEGRASE-RELATED"/>
    <property type="match status" value="1"/>
</dbReference>
<proteinExistence type="inferred from homology"/>
<dbReference type="Proteomes" id="UP001288778">
    <property type="component" value="Unassembled WGS sequence"/>
</dbReference>
<dbReference type="PANTHER" id="PTHR30349:SF64">
    <property type="entry name" value="PROPHAGE INTEGRASE INTD-RELATED"/>
    <property type="match status" value="1"/>
</dbReference>
<protein>
    <submittedName>
        <fullName evidence="5">Tyrosine-type recombinase/integrase</fullName>
    </submittedName>
</protein>
<dbReference type="Gene3D" id="1.10.150.130">
    <property type="match status" value="1"/>
</dbReference>
<keyword evidence="3" id="KW-0233">DNA recombination</keyword>
<dbReference type="EMBL" id="WNUI01000056">
    <property type="protein sequence ID" value="MDZ4910044.1"/>
    <property type="molecule type" value="Genomic_DNA"/>
</dbReference>
<name>A0AAW9I4L4_CLOPF</name>
<evidence type="ECO:0000256" key="1">
    <source>
        <dbReference type="ARBA" id="ARBA00008857"/>
    </source>
</evidence>
<organism evidence="5 6">
    <name type="scientific">Clostridium perfringens</name>
    <dbReference type="NCBI Taxonomy" id="1502"/>
    <lineage>
        <taxon>Bacteria</taxon>
        <taxon>Bacillati</taxon>
        <taxon>Bacillota</taxon>
        <taxon>Clostridia</taxon>
        <taxon>Eubacteriales</taxon>
        <taxon>Clostridiaceae</taxon>
        <taxon>Clostridium</taxon>
    </lineage>
</organism>
<evidence type="ECO:0000259" key="4">
    <source>
        <dbReference type="PROSITE" id="PS51898"/>
    </source>
</evidence>
<keyword evidence="2" id="KW-0238">DNA-binding</keyword>
<evidence type="ECO:0000313" key="5">
    <source>
        <dbReference type="EMBL" id="MDZ4910044.1"/>
    </source>
</evidence>
<dbReference type="InterPro" id="IPR010998">
    <property type="entry name" value="Integrase_recombinase_N"/>
</dbReference>
<dbReference type="SUPFAM" id="SSF56349">
    <property type="entry name" value="DNA breaking-rejoining enzymes"/>
    <property type="match status" value="1"/>
</dbReference>
<dbReference type="InterPro" id="IPR011010">
    <property type="entry name" value="DNA_brk_join_enz"/>
</dbReference>
<dbReference type="InterPro" id="IPR050090">
    <property type="entry name" value="Tyrosine_recombinase_XerCD"/>
</dbReference>
<evidence type="ECO:0000256" key="2">
    <source>
        <dbReference type="ARBA" id="ARBA00023125"/>
    </source>
</evidence>
<dbReference type="Pfam" id="PF00589">
    <property type="entry name" value="Phage_integrase"/>
    <property type="match status" value="1"/>
</dbReference>
<accession>A0AAW9I4L4</accession>
<reference evidence="5" key="1">
    <citation type="submission" date="2019-11" db="EMBL/GenBank/DDBJ databases">
        <title>Characterization of Clostridium perfringens isolates from swine manure treated agricultural soils.</title>
        <authorList>
            <person name="Wushke S.T."/>
        </authorList>
    </citation>
    <scope>NUCLEOTIDE SEQUENCE</scope>
    <source>
        <strain evidence="5">X94</strain>
    </source>
</reference>
<dbReference type="Gene3D" id="1.10.443.10">
    <property type="entry name" value="Intergrase catalytic core"/>
    <property type="match status" value="1"/>
</dbReference>
<dbReference type="CDD" id="cd01189">
    <property type="entry name" value="INT_ICEBs1_C_like"/>
    <property type="match status" value="1"/>
</dbReference>
<dbReference type="InterPro" id="IPR013762">
    <property type="entry name" value="Integrase-like_cat_sf"/>
</dbReference>
<dbReference type="GO" id="GO:0003677">
    <property type="term" value="F:DNA binding"/>
    <property type="evidence" value="ECO:0007669"/>
    <property type="project" value="UniProtKB-KW"/>
</dbReference>
<sequence>MARRKEKKCIRNGVEYYYDRIYITRDPATGKWKSKVIYAKTEKELKEKRDQLIVKIDSGMNVIDNSTFIQFFHNWLFNVHFVNLKPSTIERYEGVYRNWIKEVSISKSNEKQPNPFANIKLNKLNSITIQNYYNSLYENGVPSATINMINKVMKPGLRYAHQQGLTSKDLGAPLKVPKDITAAKKDSFKVLSLEEQKLFLESIQEHRDKALFITALGTGLRLGEILALKWTDIDFNTSMLTVNKSIKRVAEISQKGRGSSQIIEQLPKNENSIRTIPIPPNVLQEIMQHKKRQDHEKELALNLYQDNNIVFCTEFGKHFDPNNTTKKLNRIYKKIGVEPKGFHCLRHTYATRLFEKNVPVKTVSSLMGHSDIQITLNIYTHVLNETKSNAVDKINNLFEL</sequence>
<dbReference type="AlphaFoldDB" id="A0AAW9I4L4"/>
<evidence type="ECO:0000256" key="3">
    <source>
        <dbReference type="ARBA" id="ARBA00023172"/>
    </source>
</evidence>